<evidence type="ECO:0000313" key="11">
    <source>
        <dbReference type="EMBL" id="MFA9479410.1"/>
    </source>
</evidence>
<dbReference type="InterPro" id="IPR003661">
    <property type="entry name" value="HisK_dim/P_dom"/>
</dbReference>
<evidence type="ECO:0000256" key="8">
    <source>
        <dbReference type="SAM" id="Phobius"/>
    </source>
</evidence>
<evidence type="ECO:0000256" key="5">
    <source>
        <dbReference type="ARBA" id="ARBA00022679"/>
    </source>
</evidence>
<dbReference type="Gene3D" id="6.10.340.10">
    <property type="match status" value="1"/>
</dbReference>
<dbReference type="PRINTS" id="PR00344">
    <property type="entry name" value="BCTRLSENSOR"/>
</dbReference>
<dbReference type="Gene3D" id="3.30.565.10">
    <property type="entry name" value="Histidine kinase-like ATPase, C-terminal domain"/>
    <property type="match status" value="1"/>
</dbReference>
<dbReference type="SUPFAM" id="SSF158472">
    <property type="entry name" value="HAMP domain-like"/>
    <property type="match status" value="1"/>
</dbReference>
<dbReference type="PROSITE" id="PS50109">
    <property type="entry name" value="HIS_KIN"/>
    <property type="match status" value="1"/>
</dbReference>
<keyword evidence="6" id="KW-0418">Kinase</keyword>
<dbReference type="PANTHER" id="PTHR43711">
    <property type="entry name" value="TWO-COMPONENT HISTIDINE KINASE"/>
    <property type="match status" value="1"/>
</dbReference>
<evidence type="ECO:0000256" key="6">
    <source>
        <dbReference type="ARBA" id="ARBA00022777"/>
    </source>
</evidence>
<evidence type="ECO:0000256" key="2">
    <source>
        <dbReference type="ARBA" id="ARBA00004370"/>
    </source>
</evidence>
<feature type="transmembrane region" description="Helical" evidence="8">
    <location>
        <begin position="15"/>
        <end position="34"/>
    </location>
</feature>
<evidence type="ECO:0000256" key="4">
    <source>
        <dbReference type="ARBA" id="ARBA00022553"/>
    </source>
</evidence>
<evidence type="ECO:0000256" key="1">
    <source>
        <dbReference type="ARBA" id="ARBA00000085"/>
    </source>
</evidence>
<keyword evidence="8" id="KW-0812">Transmembrane</keyword>
<dbReference type="PROSITE" id="PS50885">
    <property type="entry name" value="HAMP"/>
    <property type="match status" value="1"/>
</dbReference>
<proteinExistence type="predicted"/>
<keyword evidence="11" id="KW-0547">Nucleotide-binding</keyword>
<dbReference type="EMBL" id="JBGUBD010000008">
    <property type="protein sequence ID" value="MFA9479410.1"/>
    <property type="molecule type" value="Genomic_DNA"/>
</dbReference>
<feature type="domain" description="Histidine kinase" evidence="9">
    <location>
        <begin position="292"/>
        <end position="521"/>
    </location>
</feature>
<dbReference type="SUPFAM" id="SSF55874">
    <property type="entry name" value="ATPase domain of HSP90 chaperone/DNA topoisomerase II/histidine kinase"/>
    <property type="match status" value="1"/>
</dbReference>
<dbReference type="InterPro" id="IPR050736">
    <property type="entry name" value="Sensor_HK_Regulatory"/>
</dbReference>
<dbReference type="Proteomes" id="UP001575105">
    <property type="component" value="Unassembled WGS sequence"/>
</dbReference>
<evidence type="ECO:0000259" key="9">
    <source>
        <dbReference type="PROSITE" id="PS50109"/>
    </source>
</evidence>
<evidence type="ECO:0000313" key="12">
    <source>
        <dbReference type="Proteomes" id="UP001575105"/>
    </source>
</evidence>
<comment type="catalytic activity">
    <reaction evidence="1">
        <text>ATP + protein L-histidine = ADP + protein N-phospho-L-histidine.</text>
        <dbReference type="EC" id="2.7.13.3"/>
    </reaction>
</comment>
<organism evidence="11 12">
    <name type="scientific">Natronomicrosphaera hydrolytica</name>
    <dbReference type="NCBI Taxonomy" id="3242702"/>
    <lineage>
        <taxon>Bacteria</taxon>
        <taxon>Pseudomonadati</taxon>
        <taxon>Planctomycetota</taxon>
        <taxon>Phycisphaerae</taxon>
        <taxon>Phycisphaerales</taxon>
        <taxon>Phycisphaeraceae</taxon>
        <taxon>Natronomicrosphaera</taxon>
    </lineage>
</organism>
<dbReference type="SMART" id="SM00304">
    <property type="entry name" value="HAMP"/>
    <property type="match status" value="1"/>
</dbReference>
<dbReference type="RefSeq" id="WP_425346329.1">
    <property type="nucleotide sequence ID" value="NZ_JBGUBD010000008.1"/>
</dbReference>
<keyword evidence="7" id="KW-0902">Two-component regulatory system</keyword>
<feature type="transmembrane region" description="Helical" evidence="8">
    <location>
        <begin position="181"/>
        <end position="201"/>
    </location>
</feature>
<dbReference type="InterPro" id="IPR036890">
    <property type="entry name" value="HATPase_C_sf"/>
</dbReference>
<dbReference type="CDD" id="cd06225">
    <property type="entry name" value="HAMP"/>
    <property type="match status" value="1"/>
</dbReference>
<dbReference type="GO" id="GO:0005524">
    <property type="term" value="F:ATP binding"/>
    <property type="evidence" value="ECO:0007669"/>
    <property type="project" value="UniProtKB-KW"/>
</dbReference>
<evidence type="ECO:0000256" key="7">
    <source>
        <dbReference type="ARBA" id="ARBA00023012"/>
    </source>
</evidence>
<dbReference type="EC" id="2.7.13.3" evidence="3"/>
<keyword evidence="8" id="KW-1133">Transmembrane helix</keyword>
<keyword evidence="5" id="KW-0808">Transferase</keyword>
<dbReference type="Pfam" id="PF00512">
    <property type="entry name" value="HisKA"/>
    <property type="match status" value="1"/>
</dbReference>
<dbReference type="InterPro" id="IPR004358">
    <property type="entry name" value="Sig_transdc_His_kin-like_C"/>
</dbReference>
<accession>A0ABV4U8H3</accession>
<feature type="domain" description="HAMP" evidence="10">
    <location>
        <begin position="204"/>
        <end position="256"/>
    </location>
</feature>
<reference evidence="11 12" key="1">
    <citation type="submission" date="2024-08" db="EMBL/GenBank/DDBJ databases">
        <title>Whole-genome sequencing of halo(alkali)philic microorganisms from hypersaline lakes.</title>
        <authorList>
            <person name="Sorokin D.Y."/>
            <person name="Merkel A.Y."/>
            <person name="Messina E."/>
            <person name="Yakimov M."/>
        </authorList>
    </citation>
    <scope>NUCLEOTIDE SEQUENCE [LARGE SCALE GENOMIC DNA]</scope>
    <source>
        <strain evidence="11 12">AB-hyl4</strain>
    </source>
</reference>
<dbReference type="SMART" id="SM00388">
    <property type="entry name" value="HisKA"/>
    <property type="match status" value="1"/>
</dbReference>
<evidence type="ECO:0000259" key="10">
    <source>
        <dbReference type="PROSITE" id="PS50885"/>
    </source>
</evidence>
<name>A0ABV4U8H3_9BACT</name>
<keyword evidence="4" id="KW-0597">Phosphoprotein</keyword>
<dbReference type="CDD" id="cd16922">
    <property type="entry name" value="HATPase_EvgS-ArcB-TorS-like"/>
    <property type="match status" value="1"/>
</dbReference>
<dbReference type="CDD" id="cd00082">
    <property type="entry name" value="HisKA"/>
    <property type="match status" value="1"/>
</dbReference>
<gene>
    <name evidence="11" type="ORF">ACERK3_14060</name>
</gene>
<evidence type="ECO:0000256" key="3">
    <source>
        <dbReference type="ARBA" id="ARBA00012438"/>
    </source>
</evidence>
<comment type="subcellular location">
    <subcellularLocation>
        <location evidence="2">Membrane</location>
    </subcellularLocation>
</comment>
<keyword evidence="12" id="KW-1185">Reference proteome</keyword>
<dbReference type="InterPro" id="IPR003594">
    <property type="entry name" value="HATPase_dom"/>
</dbReference>
<keyword evidence="8" id="KW-0472">Membrane</keyword>
<dbReference type="Gene3D" id="1.10.287.130">
    <property type="match status" value="1"/>
</dbReference>
<dbReference type="Pfam" id="PF00672">
    <property type="entry name" value="HAMP"/>
    <property type="match status" value="1"/>
</dbReference>
<dbReference type="Pfam" id="PF02518">
    <property type="entry name" value="HATPase_c"/>
    <property type="match status" value="1"/>
</dbReference>
<dbReference type="SMART" id="SM00387">
    <property type="entry name" value="HATPase_c"/>
    <property type="match status" value="1"/>
</dbReference>
<protein>
    <recommendedName>
        <fullName evidence="3">histidine kinase</fullName>
        <ecNumber evidence="3">2.7.13.3</ecNumber>
    </recommendedName>
</protein>
<comment type="caution">
    <text evidence="11">The sequence shown here is derived from an EMBL/GenBank/DDBJ whole genome shotgun (WGS) entry which is preliminary data.</text>
</comment>
<keyword evidence="11" id="KW-0067">ATP-binding</keyword>
<dbReference type="PANTHER" id="PTHR43711:SF1">
    <property type="entry name" value="HISTIDINE KINASE 1"/>
    <property type="match status" value="1"/>
</dbReference>
<sequence length="533" mass="58818">MIQPVRVSLANKCQLLFGAAVILILTAALAVVWLRMHTLVELGPQKRAADLAEMWLAGQLQLGGAALRPDRSVQSLPPEVQLTLTLVERSDFDRVVERDPFLGQAIERFELRPSANDWFGRTEDIAGDVYYRYVRAIRDTPTAVDADADADDAAAGHALRQVLVIHLRDRDAPAQHMVNRIYTIAAGTFAGLLAVGVFWFITTRLILSPVRLLRDVTRKVADGDLNLRSDINTGDEFQELSDAFNTMLEHLNEQQQQLRSVNKSLDLKLGELAESNVALYEANKVKGEFLANVSHELRTPLNSMIGFAEVLQETLADREGPMDEKRKRYVQHIITASRRLLELINDLLDLAKIEAGRAELNIAPVSLADTCEGLINLMRPQSSKRNVLLKQKIEPNLPLVHTDAGKLQQILFNFLANAVKFTPPAGVVTLSVKHIPPTRPGGHAFVRLSVSDTGPGIATEDQERIFEKFTQLDPSVTREVGGTGLGLTISKELADLLHGRIEVDSDVGQGATFSITIPVIFEKRSAPLMPEIA</sequence>
<dbReference type="InterPro" id="IPR036097">
    <property type="entry name" value="HisK_dim/P_sf"/>
</dbReference>
<dbReference type="SUPFAM" id="SSF47384">
    <property type="entry name" value="Homodimeric domain of signal transducing histidine kinase"/>
    <property type="match status" value="1"/>
</dbReference>
<dbReference type="InterPro" id="IPR005467">
    <property type="entry name" value="His_kinase_dom"/>
</dbReference>
<dbReference type="InterPro" id="IPR003660">
    <property type="entry name" value="HAMP_dom"/>
</dbReference>